<dbReference type="PANTHER" id="PTHR24198">
    <property type="entry name" value="ANKYRIN REPEAT AND PROTEIN KINASE DOMAIN-CONTAINING PROTEIN"/>
    <property type="match status" value="1"/>
</dbReference>
<reference evidence="4" key="1">
    <citation type="journal article" date="2019" name="Environ. Microbiol.">
        <title>Fungal ecological strategies reflected in gene transcription - a case study of two litter decomposers.</title>
        <authorList>
            <person name="Barbi F."/>
            <person name="Kohler A."/>
            <person name="Barry K."/>
            <person name="Baskaran P."/>
            <person name="Daum C."/>
            <person name="Fauchery L."/>
            <person name="Ihrmark K."/>
            <person name="Kuo A."/>
            <person name="LaButti K."/>
            <person name="Lipzen A."/>
            <person name="Morin E."/>
            <person name="Grigoriev I.V."/>
            <person name="Henrissat B."/>
            <person name="Lindahl B."/>
            <person name="Martin F."/>
        </authorList>
    </citation>
    <scope>NUCLEOTIDE SEQUENCE</scope>
    <source>
        <strain evidence="4">JB14</strain>
    </source>
</reference>
<gene>
    <name evidence="4" type="ORF">BT96DRAFT_992066</name>
</gene>
<evidence type="ECO:0000256" key="2">
    <source>
        <dbReference type="ARBA" id="ARBA00023043"/>
    </source>
</evidence>
<evidence type="ECO:0000256" key="3">
    <source>
        <dbReference type="PROSITE-ProRule" id="PRU00023"/>
    </source>
</evidence>
<dbReference type="Gene3D" id="1.25.40.20">
    <property type="entry name" value="Ankyrin repeat-containing domain"/>
    <property type="match status" value="2"/>
</dbReference>
<dbReference type="InterPro" id="IPR036770">
    <property type="entry name" value="Ankyrin_rpt-contain_sf"/>
</dbReference>
<organism evidence="4 5">
    <name type="scientific">Gymnopus androsaceus JB14</name>
    <dbReference type="NCBI Taxonomy" id="1447944"/>
    <lineage>
        <taxon>Eukaryota</taxon>
        <taxon>Fungi</taxon>
        <taxon>Dikarya</taxon>
        <taxon>Basidiomycota</taxon>
        <taxon>Agaricomycotina</taxon>
        <taxon>Agaricomycetes</taxon>
        <taxon>Agaricomycetidae</taxon>
        <taxon>Agaricales</taxon>
        <taxon>Marasmiineae</taxon>
        <taxon>Omphalotaceae</taxon>
        <taxon>Gymnopus</taxon>
    </lineage>
</organism>
<dbReference type="PANTHER" id="PTHR24198:SF165">
    <property type="entry name" value="ANKYRIN REPEAT-CONTAINING PROTEIN-RELATED"/>
    <property type="match status" value="1"/>
</dbReference>
<dbReference type="Proteomes" id="UP000799118">
    <property type="component" value="Unassembled WGS sequence"/>
</dbReference>
<dbReference type="SMART" id="SM00248">
    <property type="entry name" value="ANK"/>
    <property type="match status" value="5"/>
</dbReference>
<keyword evidence="5" id="KW-1185">Reference proteome</keyword>
<dbReference type="PROSITE" id="PS50297">
    <property type="entry name" value="ANK_REP_REGION"/>
    <property type="match status" value="1"/>
</dbReference>
<accession>A0A6A4HXG5</accession>
<dbReference type="OrthoDB" id="539213at2759"/>
<dbReference type="EMBL" id="ML769445">
    <property type="protein sequence ID" value="KAE9401524.1"/>
    <property type="molecule type" value="Genomic_DNA"/>
</dbReference>
<dbReference type="AlphaFoldDB" id="A0A6A4HXG5"/>
<dbReference type="InterPro" id="IPR002110">
    <property type="entry name" value="Ankyrin_rpt"/>
</dbReference>
<sequence>MASSYSATLSLENSGLQHFALAGDDEGAQDAIDAGANVNALDASGRSALLCAISGTQWSDISVSHDESFMTPSRLKLIEIILRRPEISLFSLNAPNRAFNDATPLGMAAWLNMPEAVSVLLQSSSYSVAVDGTDMHGSTPLMYAARDGHLVIVKSLLMHGARPDLRALNDRTAIQYALPHPQVLYLCEAMLRQHRVQEWKLTNRSGVLVESENLLQKYVFSIPIVQTPEILPLSAFTSSSLNKATDTILQQIHSNDQALCTTLFAALLSVSPPLVNNRDAKGWSPIHHCASTSEPSVRTLDTLYCAGADVALFTDLEHYTALHCFASSDHTKCPSEALYRYIYHLVRDLRAPLSARDKKGNTCIHIAARHGHSIEVLEVLLKCDLSHSVRDLCNAKGLTAWDVAKPEFRIAFGKDAELARPGSSLSTNTLRPVASSLESFLEPDDTFGRRHLSSLPVSDFDLVGAASHLIDNLRISSPSIHHDADIRHLTHLESLVIEIDELHKSIIDHFTARAKQVSDVLKDLESDVQSSTILLDSTTHSVDVKMQELGLQLWKGTRVSEDSELTCVSNGTSGFGAKRKSTLSIPKTIDSEFSDGKLSPLDAEKKSSTSTTSRFVAWIKRKSSANTLSKTLPSPESSKKDVQMQTVNAEEQTDTKITMRLFLNTALQASSVPLETAGRDMDSLRECLVSTKQLLDSACRSISRVDRLLKRASRKTMISNLHNVEDDLFIRSNSLSAKSSLASIASVSTIASRGSTGNVTSFNDILADSDDEEMKAIRRLLLRKIDAHHNGVLEEIEMAVRWLRAVKDVIQCVKRRTYA</sequence>
<keyword evidence="2 3" id="KW-0040">ANK repeat</keyword>
<name>A0A6A4HXG5_9AGAR</name>
<dbReference type="PROSITE" id="PS50088">
    <property type="entry name" value="ANK_REPEAT"/>
    <property type="match status" value="2"/>
</dbReference>
<proteinExistence type="predicted"/>
<evidence type="ECO:0000256" key="1">
    <source>
        <dbReference type="ARBA" id="ARBA00022737"/>
    </source>
</evidence>
<dbReference type="Pfam" id="PF12796">
    <property type="entry name" value="Ank_2"/>
    <property type="match status" value="2"/>
</dbReference>
<evidence type="ECO:0000313" key="4">
    <source>
        <dbReference type="EMBL" id="KAE9401524.1"/>
    </source>
</evidence>
<feature type="repeat" description="ANK" evidence="3">
    <location>
        <begin position="359"/>
        <end position="392"/>
    </location>
</feature>
<protein>
    <submittedName>
        <fullName evidence="4">Ankyrin</fullName>
    </submittedName>
</protein>
<dbReference type="SUPFAM" id="SSF48403">
    <property type="entry name" value="Ankyrin repeat"/>
    <property type="match status" value="1"/>
</dbReference>
<keyword evidence="1" id="KW-0677">Repeat</keyword>
<evidence type="ECO:0000313" key="5">
    <source>
        <dbReference type="Proteomes" id="UP000799118"/>
    </source>
</evidence>
<feature type="repeat" description="ANK" evidence="3">
    <location>
        <begin position="136"/>
        <end position="168"/>
    </location>
</feature>